<evidence type="ECO:0000256" key="1">
    <source>
        <dbReference type="ARBA" id="ARBA00001917"/>
    </source>
</evidence>
<keyword evidence="3" id="KW-0285">Flavoprotein</keyword>
<evidence type="ECO:0000256" key="4">
    <source>
        <dbReference type="ARBA" id="ARBA00022643"/>
    </source>
</evidence>
<reference evidence="8" key="1">
    <citation type="submission" date="2023-01" db="EMBL/GenBank/DDBJ databases">
        <title>Sulfurovum sp. XTW-4 genome assembly.</title>
        <authorList>
            <person name="Wang J."/>
        </authorList>
    </citation>
    <scope>NUCLEOTIDE SEQUENCE</scope>
    <source>
        <strain evidence="8">XTW-4</strain>
    </source>
</reference>
<feature type="domain" description="Dihydroorotate dehydrogenase catalytic" evidence="7">
    <location>
        <begin position="3"/>
        <end position="291"/>
    </location>
</feature>
<evidence type="ECO:0000256" key="6">
    <source>
        <dbReference type="ARBA" id="ARBA00023002"/>
    </source>
</evidence>
<dbReference type="InterPro" id="IPR005720">
    <property type="entry name" value="Dihydroorotate_DH_cat"/>
</dbReference>
<dbReference type="InterPro" id="IPR012135">
    <property type="entry name" value="Dihydroorotate_DH_1_2"/>
</dbReference>
<dbReference type="Proteomes" id="UP001169066">
    <property type="component" value="Unassembled WGS sequence"/>
</dbReference>
<evidence type="ECO:0000259" key="7">
    <source>
        <dbReference type="Pfam" id="PF01180"/>
    </source>
</evidence>
<proteinExistence type="predicted"/>
<dbReference type="PANTHER" id="PTHR48109">
    <property type="entry name" value="DIHYDROOROTATE DEHYDROGENASE (QUINONE), MITOCHONDRIAL-RELATED"/>
    <property type="match status" value="1"/>
</dbReference>
<comment type="cofactor">
    <cofactor evidence="1">
        <name>FMN</name>
        <dbReference type="ChEBI" id="CHEBI:58210"/>
    </cofactor>
</comment>
<name>A0ABT7QR42_9BACT</name>
<organism evidence="8 9">
    <name type="scientific">Sulfurovum xiamenensis</name>
    <dbReference type="NCBI Taxonomy" id="3019066"/>
    <lineage>
        <taxon>Bacteria</taxon>
        <taxon>Pseudomonadati</taxon>
        <taxon>Campylobacterota</taxon>
        <taxon>Epsilonproteobacteria</taxon>
        <taxon>Campylobacterales</taxon>
        <taxon>Sulfurovaceae</taxon>
        <taxon>Sulfurovum</taxon>
    </lineage>
</organism>
<gene>
    <name evidence="8" type="ORF">PF327_05020</name>
</gene>
<keyword evidence="5" id="KW-0665">Pyrimidine biosynthesis</keyword>
<keyword evidence="9" id="KW-1185">Reference proteome</keyword>
<dbReference type="InterPro" id="IPR050074">
    <property type="entry name" value="DHO_dehydrogenase"/>
</dbReference>
<evidence type="ECO:0000256" key="5">
    <source>
        <dbReference type="ARBA" id="ARBA00022975"/>
    </source>
</evidence>
<dbReference type="Gene3D" id="3.20.20.70">
    <property type="entry name" value="Aldolase class I"/>
    <property type="match status" value="1"/>
</dbReference>
<dbReference type="RefSeq" id="WP_008242469.1">
    <property type="nucleotide sequence ID" value="NZ_JAQIBC010000002.1"/>
</dbReference>
<keyword evidence="4" id="KW-0288">FMN</keyword>
<dbReference type="InterPro" id="IPR013785">
    <property type="entry name" value="Aldolase_TIM"/>
</dbReference>
<comment type="caution">
    <text evidence="8">The sequence shown here is derived from an EMBL/GenBank/DDBJ whole genome shotgun (WGS) entry which is preliminary data.</text>
</comment>
<accession>A0ABT7QR42</accession>
<evidence type="ECO:0000256" key="3">
    <source>
        <dbReference type="ARBA" id="ARBA00022630"/>
    </source>
</evidence>
<dbReference type="Pfam" id="PF01180">
    <property type="entry name" value="DHO_dh"/>
    <property type="match status" value="1"/>
</dbReference>
<evidence type="ECO:0000256" key="2">
    <source>
        <dbReference type="ARBA" id="ARBA00004725"/>
    </source>
</evidence>
<dbReference type="SUPFAM" id="SSF51395">
    <property type="entry name" value="FMN-linked oxidoreductases"/>
    <property type="match status" value="1"/>
</dbReference>
<keyword evidence="6" id="KW-0560">Oxidoreductase</keyword>
<dbReference type="NCBIfam" id="NF005741">
    <property type="entry name" value="PRK07565.1"/>
    <property type="match status" value="1"/>
</dbReference>
<dbReference type="EMBL" id="JAQIBC010000002">
    <property type="protein sequence ID" value="MDM5263553.1"/>
    <property type="molecule type" value="Genomic_DNA"/>
</dbReference>
<dbReference type="PIRSF" id="PIRSF000164">
    <property type="entry name" value="DHO_oxidase"/>
    <property type="match status" value="1"/>
</dbReference>
<dbReference type="PANTHER" id="PTHR48109:SF3">
    <property type="entry name" value="SLL0744 PROTEIN"/>
    <property type="match status" value="1"/>
</dbReference>
<evidence type="ECO:0000313" key="9">
    <source>
        <dbReference type="Proteomes" id="UP001169066"/>
    </source>
</evidence>
<protein>
    <submittedName>
        <fullName evidence="8">Dihydroorotate dehydrogenase-like protein</fullName>
    </submittedName>
</protein>
<sequence length="331" mass="36597">MELTTTHLGLELKNPLIASASPLTASLDSIKKLEENGIAAVIMHSLFEEEINHEIHQIDHFLHIHSNANAEATTYLPNEVDFENLHSENYLEEIRKTKKAVQIPIIASLNGVSAGGWVKYAKKLQEAGADALELNITYIPTSIDMEGHTVEQMYVDTVTQVKEHISIPLNVKMNAYFSSPANMAKRFVEAGANGLTIFDNPARVDVDLELLTPLQRANITSPANISETLRWCAILYNKLSCSMCAGTGIHSGEDVLKAIMSGADAVALASILLTKGEAQAAVILNEITQWMQEYEYDSISQMKGSISLTHTDNPAAYERNSYMYALQQYRR</sequence>
<comment type="pathway">
    <text evidence="2">Pyrimidine metabolism; UMP biosynthesis via de novo pathway.</text>
</comment>
<evidence type="ECO:0000313" key="8">
    <source>
        <dbReference type="EMBL" id="MDM5263553.1"/>
    </source>
</evidence>